<protein>
    <submittedName>
        <fullName evidence="1">Uncharacterized protein</fullName>
    </submittedName>
</protein>
<organism evidence="1 2">
    <name type="scientific">Alkalidesulfovibrio alkalitolerans DSM 16529</name>
    <dbReference type="NCBI Taxonomy" id="1121439"/>
    <lineage>
        <taxon>Bacteria</taxon>
        <taxon>Pseudomonadati</taxon>
        <taxon>Thermodesulfobacteriota</taxon>
        <taxon>Desulfovibrionia</taxon>
        <taxon>Desulfovibrionales</taxon>
        <taxon>Desulfovibrionaceae</taxon>
        <taxon>Alkalidesulfovibrio</taxon>
    </lineage>
</organism>
<dbReference type="STRING" id="1121439.dsat_1292"/>
<comment type="caution">
    <text evidence="1">The sequence shown here is derived from an EMBL/GenBank/DDBJ whole genome shotgun (WGS) entry which is preliminary data.</text>
</comment>
<evidence type="ECO:0000313" key="2">
    <source>
        <dbReference type="Proteomes" id="UP000014975"/>
    </source>
</evidence>
<dbReference type="AlphaFoldDB" id="S7T230"/>
<gene>
    <name evidence="1" type="ORF">dsat_1292</name>
</gene>
<dbReference type="Proteomes" id="UP000014975">
    <property type="component" value="Unassembled WGS sequence"/>
</dbReference>
<evidence type="ECO:0000313" key="1">
    <source>
        <dbReference type="EMBL" id="EPR30570.1"/>
    </source>
</evidence>
<accession>S7T230</accession>
<dbReference type="RefSeq" id="WP_020887989.1">
    <property type="nucleotide sequence ID" value="NZ_ATHI01000031.1"/>
</dbReference>
<dbReference type="EMBL" id="ATHI01000031">
    <property type="protein sequence ID" value="EPR30570.1"/>
    <property type="molecule type" value="Genomic_DNA"/>
</dbReference>
<dbReference type="eggNOG" id="ENOG5031ARV">
    <property type="taxonomic scope" value="Bacteria"/>
</dbReference>
<dbReference type="PATRIC" id="fig|1121439.3.peg.2676"/>
<reference evidence="1 2" key="1">
    <citation type="journal article" date="2013" name="Genome Announc.">
        <title>Draft genome sequences for three mercury-methylating, sulfate-reducing bacteria.</title>
        <authorList>
            <person name="Brown S.D."/>
            <person name="Hurt R.A.Jr."/>
            <person name="Gilmour C.C."/>
            <person name="Elias D.A."/>
        </authorList>
    </citation>
    <scope>NUCLEOTIDE SEQUENCE [LARGE SCALE GENOMIC DNA]</scope>
    <source>
        <strain evidence="1 2">DSM 16529</strain>
    </source>
</reference>
<name>S7T230_9BACT</name>
<sequence>MISSALTLKPMGRRTEAGWTNLEWLLDGYGEDGFVLRHSVREADQHLMGDPERGDHALATVLLWAMRRDLAIRVEGLVSPKLLDGLDVLQSIWERWRPYRYHHVDISVANEAEAGPVSPEHPAIFAFSGGVDGAFSFFRHLNGQAGRNTHRPAAALLVHGMDIPLERDDFYINAASRAERMLDGTGVPLIWERTNARKLGMNWEDSYGLQLFSSFLVFQGCYSWAIKASGEPYDELVLPWGSTPLTDQLCATEAMQLVLDGCAFDRTEKVRWLSENTEILDDLRVCWAGENLDRNCGVCEKCVRTMLNFWAVGREVPAAFPTELTPKLVRSIRPRNETQLRELKTVMHHAALAYPRGDPILRALGFVIRRAQFAEAKRSLTNRVRSFLGRE</sequence>
<keyword evidence="2" id="KW-1185">Reference proteome</keyword>
<proteinExistence type="predicted"/>
<dbReference type="OrthoDB" id="5413327at2"/>